<dbReference type="Proteomes" id="UP000529783">
    <property type="component" value="Unassembled WGS sequence"/>
</dbReference>
<dbReference type="RefSeq" id="WP_179848256.1">
    <property type="nucleotide sequence ID" value="NZ_JACCBA010000001.1"/>
</dbReference>
<proteinExistence type="predicted"/>
<evidence type="ECO:0000313" key="2">
    <source>
        <dbReference type="EMBL" id="NYD51976.1"/>
    </source>
</evidence>
<organism evidence="2 3">
    <name type="scientific">Actinomadura luteofluorescens</name>
    <dbReference type="NCBI Taxonomy" id="46163"/>
    <lineage>
        <taxon>Bacteria</taxon>
        <taxon>Bacillati</taxon>
        <taxon>Actinomycetota</taxon>
        <taxon>Actinomycetes</taxon>
        <taxon>Streptosporangiales</taxon>
        <taxon>Thermomonosporaceae</taxon>
        <taxon>Actinomadura</taxon>
    </lineage>
</organism>
<gene>
    <name evidence="2" type="ORF">BJY14_007959</name>
</gene>
<reference evidence="2 3" key="1">
    <citation type="submission" date="2020-07" db="EMBL/GenBank/DDBJ databases">
        <title>Sequencing the genomes of 1000 actinobacteria strains.</title>
        <authorList>
            <person name="Klenk H.-P."/>
        </authorList>
    </citation>
    <scope>NUCLEOTIDE SEQUENCE [LARGE SCALE GENOMIC DNA]</scope>
    <source>
        <strain evidence="2 3">DSM 40398</strain>
    </source>
</reference>
<comment type="caution">
    <text evidence="2">The sequence shown here is derived from an EMBL/GenBank/DDBJ whole genome shotgun (WGS) entry which is preliminary data.</text>
</comment>
<feature type="domain" description="Beta-lactamase-related" evidence="1">
    <location>
        <begin position="14"/>
        <end position="355"/>
    </location>
</feature>
<dbReference type="InterPro" id="IPR012338">
    <property type="entry name" value="Beta-lactam/transpept-like"/>
</dbReference>
<dbReference type="PANTHER" id="PTHR43319">
    <property type="entry name" value="BETA-LACTAMASE-RELATED"/>
    <property type="match status" value="1"/>
</dbReference>
<dbReference type="Gene3D" id="3.40.710.10">
    <property type="entry name" value="DD-peptidase/beta-lactamase superfamily"/>
    <property type="match status" value="1"/>
</dbReference>
<dbReference type="InterPro" id="IPR001466">
    <property type="entry name" value="Beta-lactam-related"/>
</dbReference>
<protein>
    <submittedName>
        <fullName evidence="2">CubicO group peptidase (Beta-lactamase class C family)</fullName>
    </submittedName>
</protein>
<dbReference type="InterPro" id="IPR052907">
    <property type="entry name" value="Beta-lactamase/esterase"/>
</dbReference>
<name>A0A7Y9EQM3_9ACTN</name>
<accession>A0A7Y9EQM3</accession>
<keyword evidence="3" id="KW-1185">Reference proteome</keyword>
<sequence length="371" mass="39676">MSVTGFTASGYEPLRDIFERLVGDGRETGAGLSVWAGGREVVGLSGGWSDTARTRRWTSDTLVHTYSTAKPFAALTALAAVAQGALPLDGPVGDYWKEYAAHGKGDTTLRQMLVHQAGLPAFPPSAASLDLLDDDALRHSLASAQPEFTPGSGLAEHALTYGHLIDGALRAGASVSLEQLYKETVQPELGIDAWFGVPESELPRVADVEHALPGGPEQFVAELCPTYDRVLAVPAGALEPERLNSTRWRRAVFGSINLHASATALAGFYAHLTSPDGPVRRLLGENLHAEYLTPQVCGLDETIGLTVNWTPGFLRTDTFIGLGGLGGSAAWWSFRNDHAVAYVTRRLHDHSRVAEIAIALGDDLNMEVTCQ</sequence>
<dbReference type="AlphaFoldDB" id="A0A7Y9EQM3"/>
<evidence type="ECO:0000259" key="1">
    <source>
        <dbReference type="Pfam" id="PF00144"/>
    </source>
</evidence>
<evidence type="ECO:0000313" key="3">
    <source>
        <dbReference type="Proteomes" id="UP000529783"/>
    </source>
</evidence>
<dbReference type="EMBL" id="JACCBA010000001">
    <property type="protein sequence ID" value="NYD51976.1"/>
    <property type="molecule type" value="Genomic_DNA"/>
</dbReference>
<dbReference type="Pfam" id="PF00144">
    <property type="entry name" value="Beta-lactamase"/>
    <property type="match status" value="1"/>
</dbReference>
<dbReference type="SUPFAM" id="SSF56601">
    <property type="entry name" value="beta-lactamase/transpeptidase-like"/>
    <property type="match status" value="1"/>
</dbReference>
<dbReference type="PANTHER" id="PTHR43319:SF3">
    <property type="entry name" value="BETA-LACTAMASE-RELATED DOMAIN-CONTAINING PROTEIN"/>
    <property type="match status" value="1"/>
</dbReference>